<dbReference type="Proteomes" id="UP000265703">
    <property type="component" value="Unassembled WGS sequence"/>
</dbReference>
<dbReference type="SUPFAM" id="SSF52047">
    <property type="entry name" value="RNI-like"/>
    <property type="match status" value="1"/>
</dbReference>
<name>A0A397SSY1_9GLOM</name>
<dbReference type="AlphaFoldDB" id="A0A397SSY1"/>
<dbReference type="OrthoDB" id="2319408at2759"/>
<organism evidence="1 2">
    <name type="scientific">Glomus cerebriforme</name>
    <dbReference type="NCBI Taxonomy" id="658196"/>
    <lineage>
        <taxon>Eukaryota</taxon>
        <taxon>Fungi</taxon>
        <taxon>Fungi incertae sedis</taxon>
        <taxon>Mucoromycota</taxon>
        <taxon>Glomeromycotina</taxon>
        <taxon>Glomeromycetes</taxon>
        <taxon>Glomerales</taxon>
        <taxon>Glomeraceae</taxon>
        <taxon>Glomus</taxon>
    </lineage>
</organism>
<reference evidence="1 2" key="1">
    <citation type="submission" date="2018-06" db="EMBL/GenBank/DDBJ databases">
        <title>Comparative genomics reveals the genomic features of Rhizophagus irregularis, R. cerebriforme, R. diaphanum and Gigaspora rosea, and their symbiotic lifestyle signature.</title>
        <authorList>
            <person name="Morin E."/>
            <person name="San Clemente H."/>
            <person name="Chen E.C.H."/>
            <person name="De La Providencia I."/>
            <person name="Hainaut M."/>
            <person name="Kuo A."/>
            <person name="Kohler A."/>
            <person name="Murat C."/>
            <person name="Tang N."/>
            <person name="Roy S."/>
            <person name="Loubradou J."/>
            <person name="Henrissat B."/>
            <person name="Grigoriev I.V."/>
            <person name="Corradi N."/>
            <person name="Roux C."/>
            <person name="Martin F.M."/>
        </authorList>
    </citation>
    <scope>NUCLEOTIDE SEQUENCE [LARGE SCALE GENOMIC DNA]</scope>
    <source>
        <strain evidence="1 2">DAOM 227022</strain>
    </source>
</reference>
<proteinExistence type="predicted"/>
<evidence type="ECO:0008006" key="3">
    <source>
        <dbReference type="Google" id="ProtNLM"/>
    </source>
</evidence>
<evidence type="ECO:0000313" key="2">
    <source>
        <dbReference type="Proteomes" id="UP000265703"/>
    </source>
</evidence>
<keyword evidence="2" id="KW-1185">Reference proteome</keyword>
<evidence type="ECO:0000313" key="1">
    <source>
        <dbReference type="EMBL" id="RIA87135.1"/>
    </source>
</evidence>
<comment type="caution">
    <text evidence="1">The sequence shown here is derived from an EMBL/GenBank/DDBJ whole genome shotgun (WGS) entry which is preliminary data.</text>
</comment>
<dbReference type="EMBL" id="QKYT01000325">
    <property type="protein sequence ID" value="RIA87135.1"/>
    <property type="molecule type" value="Genomic_DNA"/>
</dbReference>
<protein>
    <recommendedName>
        <fullName evidence="3">F-box domain-containing protein</fullName>
    </recommendedName>
</protein>
<gene>
    <name evidence="1" type="ORF">C1645_828241</name>
</gene>
<sequence>MSKLDIDILYYIFQELNEDKNSLFSCLLINKLCCELVIPILWRHPIKYFIPFNVYLLEEGKKLFDIIILHLSEASKKLLINKNIIIISTKQQKQKLSFNYVSFCKYICIQKIFSYVYIHEDFLNTDQKLLLEHEIYKLFIGECSNVKYLDSLELKHPIYQFPGANICLSKLCELDCKSNQISSLFYGLAQICRLIEKISIELTIDNSGLAELIEMQKQIKYIKITQSELCGYKRIAQALEKQAHSILYLQLSMDNACLYDLFPKLINLQSFILIGEAYCVLNRKFREILMAAIYCKLQILELTRAPLYIATNIIQNTNGNLWKVKIRSNKLNYSRKYIQTIYKYCPNIKYTSIVLNNETLDEIENFLINCKHLEALDVIVVSNNKKLDKFLDLLIKFSSVSLYKVHINPNFFTLKSLNLFFNNWKNRKNLHLYDHDNNWRIIIGVLFSGMKGIVGYENCESFWDIDNYTGITWNDEDSF</sequence>
<accession>A0A397SSY1</accession>